<sequence length="203" mass="22380">MNRKQIILLGYVLLLLLVMGCQSATINTYSDPSFNKNKITKVAVFPIRNTRLAPSESMQINRKIMQGINSKNPSIEIVSAQKALEILNQQKLADDWADFLEDYSISGFPNGEILFRIGDALGVDAIIQGEIVNMYQVDGRWGNNSGETRVTVRYTMLGVDSGKTLWEASSDGIKTTATTLGKAPALIEAINLAQDKIIQNLPF</sequence>
<dbReference type="Gene3D" id="3.40.50.10610">
    <property type="entry name" value="ABC-type transport auxiliary lipoprotein component"/>
    <property type="match status" value="1"/>
</dbReference>
<keyword evidence="2" id="KW-1185">Reference proteome</keyword>
<dbReference type="AlphaFoldDB" id="A0A1C0ACY6"/>
<dbReference type="EMBL" id="LWDV01000005">
    <property type="protein sequence ID" value="OCL28483.1"/>
    <property type="molecule type" value="Genomic_DNA"/>
</dbReference>
<name>A0A1C0ACY6_9FIRM</name>
<gene>
    <name evidence="1" type="ORF">U472_00940</name>
</gene>
<proteinExistence type="predicted"/>
<dbReference type="RefSeq" id="WP_068714592.1">
    <property type="nucleotide sequence ID" value="NZ_LWDV01000005.1"/>
</dbReference>
<dbReference type="Proteomes" id="UP000093514">
    <property type="component" value="Unassembled WGS sequence"/>
</dbReference>
<protein>
    <recommendedName>
        <fullName evidence="3">Lipoprotein</fullName>
    </recommendedName>
</protein>
<evidence type="ECO:0000313" key="2">
    <source>
        <dbReference type="Proteomes" id="UP000093514"/>
    </source>
</evidence>
<reference evidence="2" key="1">
    <citation type="submission" date="2016-07" db="EMBL/GenBank/DDBJ databases">
        <authorList>
            <person name="Florea S."/>
            <person name="Webb J.S."/>
            <person name="Jaromczyk J."/>
            <person name="Schardl C.L."/>
        </authorList>
    </citation>
    <scope>NUCLEOTIDE SEQUENCE [LARGE SCALE GENOMIC DNA]</scope>
    <source>
        <strain evidence="2">Z6</strain>
    </source>
</reference>
<comment type="caution">
    <text evidence="1">The sequence shown here is derived from an EMBL/GenBank/DDBJ whole genome shotgun (WGS) entry which is preliminary data.</text>
</comment>
<reference evidence="1 2" key="2">
    <citation type="submission" date="2016-08" db="EMBL/GenBank/DDBJ databases">
        <title>Orenia metallireducens sp. nov. strain Z6, a Novel Metal-reducing Firmicute from the Deep Subsurface.</title>
        <authorList>
            <person name="Maxim B.I."/>
            <person name="Kenneth K."/>
            <person name="Flynn T.M."/>
            <person name="Oloughlin E.J."/>
            <person name="Locke R.A."/>
            <person name="Weber J.R."/>
            <person name="Egan S.M."/>
            <person name="Mackie R.I."/>
            <person name="Cann I.K."/>
        </authorList>
    </citation>
    <scope>NUCLEOTIDE SEQUENCE [LARGE SCALE GENOMIC DNA]</scope>
    <source>
        <strain evidence="1 2">Z6</strain>
    </source>
</reference>
<accession>A0A1C0ACY6</accession>
<evidence type="ECO:0008006" key="3">
    <source>
        <dbReference type="Google" id="ProtNLM"/>
    </source>
</evidence>
<organism evidence="1 2">
    <name type="scientific">Orenia metallireducens</name>
    <dbReference type="NCBI Taxonomy" id="1413210"/>
    <lineage>
        <taxon>Bacteria</taxon>
        <taxon>Bacillati</taxon>
        <taxon>Bacillota</taxon>
        <taxon>Clostridia</taxon>
        <taxon>Halanaerobiales</taxon>
        <taxon>Halobacteroidaceae</taxon>
        <taxon>Orenia</taxon>
    </lineage>
</organism>
<dbReference type="PROSITE" id="PS51257">
    <property type="entry name" value="PROKAR_LIPOPROTEIN"/>
    <property type="match status" value="1"/>
</dbReference>
<evidence type="ECO:0000313" key="1">
    <source>
        <dbReference type="EMBL" id="OCL28483.1"/>
    </source>
</evidence>